<dbReference type="SUPFAM" id="SSF46689">
    <property type="entry name" value="Homeodomain-like"/>
    <property type="match status" value="1"/>
</dbReference>
<comment type="caution">
    <text evidence="6">The sequence shown here is derived from an EMBL/GenBank/DDBJ whole genome shotgun (WGS) entry which is preliminary data.</text>
</comment>
<evidence type="ECO:0000256" key="1">
    <source>
        <dbReference type="ARBA" id="ARBA00023015"/>
    </source>
</evidence>
<dbReference type="InterPro" id="IPR050109">
    <property type="entry name" value="HTH-type_TetR-like_transc_reg"/>
</dbReference>
<evidence type="ECO:0000313" key="6">
    <source>
        <dbReference type="EMBL" id="NUU62253.1"/>
    </source>
</evidence>
<dbReference type="EMBL" id="JABWCS010000213">
    <property type="protein sequence ID" value="NUU62253.1"/>
    <property type="molecule type" value="Genomic_DNA"/>
</dbReference>
<dbReference type="Pfam" id="PF17937">
    <property type="entry name" value="TetR_C_28"/>
    <property type="match status" value="1"/>
</dbReference>
<sequence length="184" mass="20194">MTAHNVNSKREAILNAASTIVQRDGMGQLTLDAVAKEAGVSKGGLLYHFSSKDALITGMVDKSNEEYGQNVQLKAEADPTVQGSWSRAYVGTAFEEVEQGLDRSSALFAAAFANPKLLDGMREQFKNWQNNIIHDGIDPVQATIIRLAADGLWFTELFGMAQLDEKLRDQVFEQLISWSGGNKE</sequence>
<organism evidence="6 7">
    <name type="scientific">Paenibacillus agri</name>
    <dbReference type="NCBI Taxonomy" id="2744309"/>
    <lineage>
        <taxon>Bacteria</taxon>
        <taxon>Bacillati</taxon>
        <taxon>Bacillota</taxon>
        <taxon>Bacilli</taxon>
        <taxon>Bacillales</taxon>
        <taxon>Paenibacillaceae</taxon>
        <taxon>Paenibacillus</taxon>
    </lineage>
</organism>
<keyword evidence="1" id="KW-0805">Transcription regulation</keyword>
<protein>
    <submittedName>
        <fullName evidence="6">TetR/AcrR family transcriptional regulator</fullName>
    </submittedName>
</protein>
<keyword evidence="2 4" id="KW-0238">DNA-binding</keyword>
<reference evidence="6" key="1">
    <citation type="submission" date="2020-06" db="EMBL/GenBank/DDBJ databases">
        <title>Paenibacillus sp. nov., isolated from soil.</title>
        <authorList>
            <person name="Seo Y.L."/>
        </authorList>
    </citation>
    <scope>NUCLEOTIDE SEQUENCE [LARGE SCALE GENOMIC DNA]</scope>
    <source>
        <strain evidence="6">JW14</strain>
    </source>
</reference>
<name>A0A850ELN9_9BACL</name>
<dbReference type="PANTHER" id="PTHR30055">
    <property type="entry name" value="HTH-TYPE TRANSCRIPTIONAL REGULATOR RUTR"/>
    <property type="match status" value="1"/>
</dbReference>
<evidence type="ECO:0000259" key="5">
    <source>
        <dbReference type="PROSITE" id="PS50977"/>
    </source>
</evidence>
<dbReference type="GO" id="GO:0003700">
    <property type="term" value="F:DNA-binding transcription factor activity"/>
    <property type="evidence" value="ECO:0007669"/>
    <property type="project" value="TreeGrafter"/>
</dbReference>
<dbReference type="Pfam" id="PF00440">
    <property type="entry name" value="TetR_N"/>
    <property type="match status" value="1"/>
</dbReference>
<evidence type="ECO:0000256" key="4">
    <source>
        <dbReference type="PROSITE-ProRule" id="PRU00335"/>
    </source>
</evidence>
<proteinExistence type="predicted"/>
<dbReference type="SUPFAM" id="SSF48498">
    <property type="entry name" value="Tetracyclin repressor-like, C-terminal domain"/>
    <property type="match status" value="1"/>
</dbReference>
<dbReference type="PANTHER" id="PTHR30055:SF234">
    <property type="entry name" value="HTH-TYPE TRANSCRIPTIONAL REGULATOR BETI"/>
    <property type="match status" value="1"/>
</dbReference>
<dbReference type="PROSITE" id="PS50977">
    <property type="entry name" value="HTH_TETR_2"/>
    <property type="match status" value="1"/>
</dbReference>
<dbReference type="Proteomes" id="UP000564806">
    <property type="component" value="Unassembled WGS sequence"/>
</dbReference>
<accession>A0A850ELN9</accession>
<dbReference type="AlphaFoldDB" id="A0A850ELN9"/>
<evidence type="ECO:0000256" key="2">
    <source>
        <dbReference type="ARBA" id="ARBA00023125"/>
    </source>
</evidence>
<feature type="DNA-binding region" description="H-T-H motif" evidence="4">
    <location>
        <begin position="30"/>
        <end position="49"/>
    </location>
</feature>
<dbReference type="InterPro" id="IPR036271">
    <property type="entry name" value="Tet_transcr_reg_TetR-rel_C_sf"/>
</dbReference>
<dbReference type="Gene3D" id="1.10.357.10">
    <property type="entry name" value="Tetracycline Repressor, domain 2"/>
    <property type="match status" value="1"/>
</dbReference>
<keyword evidence="7" id="KW-1185">Reference proteome</keyword>
<evidence type="ECO:0000313" key="7">
    <source>
        <dbReference type="Proteomes" id="UP000564806"/>
    </source>
</evidence>
<dbReference type="GO" id="GO:0000976">
    <property type="term" value="F:transcription cis-regulatory region binding"/>
    <property type="evidence" value="ECO:0007669"/>
    <property type="project" value="TreeGrafter"/>
</dbReference>
<dbReference type="InterPro" id="IPR041479">
    <property type="entry name" value="TetR_CgmR_C"/>
</dbReference>
<gene>
    <name evidence="6" type="ORF">HPT30_18060</name>
</gene>
<dbReference type="RefSeq" id="WP_175372739.1">
    <property type="nucleotide sequence ID" value="NZ_JABWCS010000213.1"/>
</dbReference>
<dbReference type="PRINTS" id="PR00455">
    <property type="entry name" value="HTHTETR"/>
</dbReference>
<dbReference type="InterPro" id="IPR009057">
    <property type="entry name" value="Homeodomain-like_sf"/>
</dbReference>
<dbReference type="InterPro" id="IPR001647">
    <property type="entry name" value="HTH_TetR"/>
</dbReference>
<evidence type="ECO:0000256" key="3">
    <source>
        <dbReference type="ARBA" id="ARBA00023163"/>
    </source>
</evidence>
<keyword evidence="3" id="KW-0804">Transcription</keyword>
<feature type="domain" description="HTH tetR-type" evidence="5">
    <location>
        <begin position="7"/>
        <end position="67"/>
    </location>
</feature>